<evidence type="ECO:0008006" key="7">
    <source>
        <dbReference type="Google" id="ProtNLM"/>
    </source>
</evidence>
<dbReference type="EMBL" id="CAWYQH010000002">
    <property type="protein sequence ID" value="CAK8674036.1"/>
    <property type="molecule type" value="Genomic_DNA"/>
</dbReference>
<comment type="caution">
    <text evidence="5">The sequence shown here is derived from an EMBL/GenBank/DDBJ whole genome shotgun (WGS) entry which is preliminary data.</text>
</comment>
<evidence type="ECO:0000256" key="1">
    <source>
        <dbReference type="ARBA" id="ARBA00004123"/>
    </source>
</evidence>
<dbReference type="InterPro" id="IPR019163">
    <property type="entry name" value="THO_Thoc5"/>
</dbReference>
<protein>
    <recommendedName>
        <fullName evidence="7">THO complex subunit 5</fullName>
    </recommendedName>
</protein>
<gene>
    <name evidence="5" type="ORF">CVLEPA_LOCUS3757</name>
</gene>
<organism evidence="5 6">
    <name type="scientific">Clavelina lepadiformis</name>
    <name type="common">Light-bulb sea squirt</name>
    <name type="synonym">Ascidia lepadiformis</name>
    <dbReference type="NCBI Taxonomy" id="159417"/>
    <lineage>
        <taxon>Eukaryota</taxon>
        <taxon>Metazoa</taxon>
        <taxon>Chordata</taxon>
        <taxon>Tunicata</taxon>
        <taxon>Ascidiacea</taxon>
        <taxon>Aplousobranchia</taxon>
        <taxon>Clavelinidae</taxon>
        <taxon>Clavelina</taxon>
    </lineage>
</organism>
<dbReference type="Pfam" id="PF09766">
    <property type="entry name" value="FmiP_Thoc5"/>
    <property type="match status" value="1"/>
</dbReference>
<evidence type="ECO:0000256" key="3">
    <source>
        <dbReference type="ARBA" id="ARBA00023242"/>
    </source>
</evidence>
<feature type="region of interest" description="Disordered" evidence="4">
    <location>
        <begin position="194"/>
        <end position="227"/>
    </location>
</feature>
<evidence type="ECO:0000313" key="5">
    <source>
        <dbReference type="EMBL" id="CAK8674036.1"/>
    </source>
</evidence>
<comment type="similarity">
    <text evidence="2">Belongs to the THOC5 family.</text>
</comment>
<dbReference type="Proteomes" id="UP001642483">
    <property type="component" value="Unassembled WGS sequence"/>
</dbReference>
<proteinExistence type="inferred from homology"/>
<evidence type="ECO:0000256" key="4">
    <source>
        <dbReference type="SAM" id="MobiDB-lite"/>
    </source>
</evidence>
<accession>A0ABP0F2U0</accession>
<feature type="compositionally biased region" description="Acidic residues" evidence="4">
    <location>
        <begin position="196"/>
        <end position="206"/>
    </location>
</feature>
<feature type="compositionally biased region" description="Basic and acidic residues" evidence="4">
    <location>
        <begin position="207"/>
        <end position="227"/>
    </location>
</feature>
<dbReference type="PANTHER" id="PTHR13375:SF3">
    <property type="entry name" value="THO COMPLEX SUBUNIT 5 HOMOLOG"/>
    <property type="match status" value="1"/>
</dbReference>
<keyword evidence="6" id="KW-1185">Reference proteome</keyword>
<comment type="subcellular location">
    <subcellularLocation>
        <location evidence="1">Nucleus</location>
    </subcellularLocation>
</comment>
<sequence length="583" mass="66643">MSIDVNKSDSLHLFLEARADTDDAQLNTITSRHDDISLVSIREFYKHAPSHLSKPIVTKSNKHKQTLSRLGWELEQRKRLSGKLELLQKTRDDVVEEIGLKKQKLQTLSPHLQALLKSSFPLQESFNLPLDYIRKQHELANLLPRPLYALFLQAKAYQEACDKLLAVTIEGDSSVAQVLLHRTMKEDKKFCLSAEGGEDSDSDLEEKDYQDSRRGLKSRRSNEQKMESDSPVLYDVLHCHPLSVILNLDVEQNGPTLQLKFFYFTTLNFVTVKTCKLSGYTSGDPLPSSPLLSGDNLLQCLLPSDYGLTCPNPSAVYLLEKSSLQIEESVFEFGRPYIWAQKLCGLEFLLNIEDDQKQRSFCKMEHAICKLRKRVLSRIKLAKQLKNFSENKVSCADKIMMLLPKKIQSSLAEWKNLSFSEYRNLPHTHAITDLGLLGSEKEAENHLYFLAVIKRGTTAKLKAAIALKKNYPETIPLITLALKWRGTKYSGNDQNIREMEAEVNVKWSPIVKELSDEILAAQLLRLMAMLDIYVETECENCHLNQPGEFSLNRTCPRFTKGPARLKPLWFQKSNKTHVHHWLC</sequence>
<dbReference type="PANTHER" id="PTHR13375">
    <property type="entry name" value="FMS INTERACTING PROTEIN"/>
    <property type="match status" value="1"/>
</dbReference>
<evidence type="ECO:0000256" key="2">
    <source>
        <dbReference type="ARBA" id="ARBA00008044"/>
    </source>
</evidence>
<reference evidence="5 6" key="1">
    <citation type="submission" date="2024-02" db="EMBL/GenBank/DDBJ databases">
        <authorList>
            <person name="Daric V."/>
            <person name="Darras S."/>
        </authorList>
    </citation>
    <scope>NUCLEOTIDE SEQUENCE [LARGE SCALE GENOMIC DNA]</scope>
</reference>
<evidence type="ECO:0000313" key="6">
    <source>
        <dbReference type="Proteomes" id="UP001642483"/>
    </source>
</evidence>
<name>A0ABP0F2U0_CLALP</name>
<keyword evidence="3" id="KW-0539">Nucleus</keyword>